<dbReference type="FunFam" id="1.10.10.10:FF:000001">
    <property type="entry name" value="LysR family transcriptional regulator"/>
    <property type="match status" value="1"/>
</dbReference>
<protein>
    <submittedName>
        <fullName evidence="7">LysR family transcriptional regulator</fullName>
    </submittedName>
</protein>
<keyword evidence="5" id="KW-0804">Transcription</keyword>
<dbReference type="InterPro" id="IPR036390">
    <property type="entry name" value="WH_DNA-bd_sf"/>
</dbReference>
<dbReference type="Proteomes" id="UP000342300">
    <property type="component" value="Unassembled WGS sequence"/>
</dbReference>
<keyword evidence="3" id="KW-0238">DNA-binding</keyword>
<keyword evidence="4" id="KW-0010">Activator</keyword>
<evidence type="ECO:0000256" key="2">
    <source>
        <dbReference type="ARBA" id="ARBA00023015"/>
    </source>
</evidence>
<comment type="similarity">
    <text evidence="1">Belongs to the LysR transcriptional regulatory family.</text>
</comment>
<dbReference type="EMBL" id="PDHS01000231">
    <property type="protein sequence ID" value="MQM30900.1"/>
    <property type="molecule type" value="Genomic_DNA"/>
</dbReference>
<dbReference type="PANTHER" id="PTHR30293">
    <property type="entry name" value="TRANSCRIPTIONAL REGULATORY PROTEIN NAC-RELATED"/>
    <property type="match status" value="1"/>
</dbReference>
<evidence type="ECO:0000256" key="1">
    <source>
        <dbReference type="ARBA" id="ARBA00009437"/>
    </source>
</evidence>
<evidence type="ECO:0000313" key="7">
    <source>
        <dbReference type="EMBL" id="MQM30900.1"/>
    </source>
</evidence>
<evidence type="ECO:0000313" key="8">
    <source>
        <dbReference type="Proteomes" id="UP000342300"/>
    </source>
</evidence>
<sequence length="105" mass="11656">MASLNYKHLRYFWMVAKCGAIARACEQLHLTPQAVSGQLRELEESLGIELFRRVGRGLELTDGGRRILSYADEIFAIGDELLEVARDQTMTQSLPFAVGIADSVA</sequence>
<dbReference type="InterPro" id="IPR000847">
    <property type="entry name" value="LysR_HTH_N"/>
</dbReference>
<dbReference type="Gene3D" id="1.10.10.10">
    <property type="entry name" value="Winged helix-like DNA-binding domain superfamily/Winged helix DNA-binding domain"/>
    <property type="match status" value="1"/>
</dbReference>
<dbReference type="Pfam" id="PF00126">
    <property type="entry name" value="HTH_1"/>
    <property type="match status" value="1"/>
</dbReference>
<dbReference type="PROSITE" id="PS50931">
    <property type="entry name" value="HTH_LYSR"/>
    <property type="match status" value="1"/>
</dbReference>
<evidence type="ECO:0000256" key="5">
    <source>
        <dbReference type="ARBA" id="ARBA00023163"/>
    </source>
</evidence>
<evidence type="ECO:0000256" key="4">
    <source>
        <dbReference type="ARBA" id="ARBA00023159"/>
    </source>
</evidence>
<dbReference type="PRINTS" id="PR00039">
    <property type="entry name" value="HTHLYSR"/>
</dbReference>
<dbReference type="PANTHER" id="PTHR30293:SF2">
    <property type="entry name" value="TRANSCRIPTIONAL ACTIVATOR PROTEIN NHAR"/>
    <property type="match status" value="1"/>
</dbReference>
<evidence type="ECO:0000259" key="6">
    <source>
        <dbReference type="PROSITE" id="PS50931"/>
    </source>
</evidence>
<dbReference type="InterPro" id="IPR036388">
    <property type="entry name" value="WH-like_DNA-bd_sf"/>
</dbReference>
<dbReference type="SUPFAM" id="SSF46785">
    <property type="entry name" value="Winged helix' DNA-binding domain"/>
    <property type="match status" value="1"/>
</dbReference>
<keyword evidence="2" id="KW-0805">Transcription regulation</keyword>
<dbReference type="GO" id="GO:2000142">
    <property type="term" value="P:regulation of DNA-templated transcription initiation"/>
    <property type="evidence" value="ECO:0007669"/>
    <property type="project" value="TreeGrafter"/>
</dbReference>
<dbReference type="GO" id="GO:0003677">
    <property type="term" value="F:DNA binding"/>
    <property type="evidence" value="ECO:0007669"/>
    <property type="project" value="UniProtKB-KW"/>
</dbReference>
<dbReference type="GO" id="GO:0003700">
    <property type="term" value="F:DNA-binding transcription factor activity"/>
    <property type="evidence" value="ECO:0007669"/>
    <property type="project" value="InterPro"/>
</dbReference>
<evidence type="ECO:0000256" key="3">
    <source>
        <dbReference type="ARBA" id="ARBA00023125"/>
    </source>
</evidence>
<dbReference type="AlphaFoldDB" id="A0A6A7RUX7"/>
<comment type="caution">
    <text evidence="7">The sequence shown here is derived from an EMBL/GenBank/DDBJ whole genome shotgun (WGS) entry which is preliminary data.</text>
</comment>
<organism evidence="7 8">
    <name type="scientific">Candidatus Accumulibacter phosphatis</name>
    <dbReference type="NCBI Taxonomy" id="327160"/>
    <lineage>
        <taxon>Bacteria</taxon>
        <taxon>Pseudomonadati</taxon>
        <taxon>Pseudomonadota</taxon>
        <taxon>Betaproteobacteria</taxon>
        <taxon>Candidatus Accumulibacter</taxon>
    </lineage>
</organism>
<name>A0A6A7RUX7_9PROT</name>
<accession>A0A6A7RUX7</accession>
<proteinExistence type="inferred from homology"/>
<feature type="domain" description="HTH lysR-type" evidence="6">
    <location>
        <begin position="4"/>
        <end position="61"/>
    </location>
</feature>
<reference evidence="7 8" key="1">
    <citation type="submission" date="2017-09" db="EMBL/GenBank/DDBJ databases">
        <title>Metagenomic Analysis Reveals Denitrifying Candidatus Accumulibacter and Flanking Population as a Source of N2O.</title>
        <authorList>
            <person name="Gao H."/>
            <person name="Mao Y."/>
            <person name="Zhao X."/>
            <person name="Liu W.-T."/>
            <person name="Zhang T."/>
            <person name="Wells G."/>
        </authorList>
    </citation>
    <scope>NUCLEOTIDE SEQUENCE [LARGE SCALE GENOMIC DNA]</scope>
    <source>
        <strain evidence="7">CANDO_2_IC</strain>
    </source>
</reference>
<feature type="non-terminal residue" evidence="7">
    <location>
        <position position="105"/>
    </location>
</feature>
<gene>
    <name evidence="7" type="ORF">CRU78_10400</name>
</gene>